<dbReference type="AlphaFoldDB" id="T1KB22"/>
<evidence type="ECO:0000313" key="1">
    <source>
        <dbReference type="EnsemblMetazoa" id="tetur08g02570.1"/>
    </source>
</evidence>
<dbReference type="Proteomes" id="UP000015104">
    <property type="component" value="Unassembled WGS sequence"/>
</dbReference>
<sequence>MNFNQLVFNGVCCVMQIWYKIQEIW</sequence>
<evidence type="ECO:0000313" key="2">
    <source>
        <dbReference type="Proteomes" id="UP000015104"/>
    </source>
</evidence>
<dbReference type="EnsemblMetazoa" id="tetur08g02570.1">
    <property type="protein sequence ID" value="tetur08g02570.1"/>
    <property type="gene ID" value="tetur08g02570"/>
</dbReference>
<reference evidence="2" key="1">
    <citation type="submission" date="2011-08" db="EMBL/GenBank/DDBJ databases">
        <authorList>
            <person name="Rombauts S."/>
        </authorList>
    </citation>
    <scope>NUCLEOTIDE SEQUENCE</scope>
    <source>
        <strain evidence="2">London</strain>
    </source>
</reference>
<proteinExistence type="predicted"/>
<dbReference type="HOGENOM" id="CLU_3419639_0_0_1"/>
<dbReference type="EMBL" id="CAEY01001944">
    <property type="status" value="NOT_ANNOTATED_CDS"/>
    <property type="molecule type" value="Genomic_DNA"/>
</dbReference>
<organism evidence="1 2">
    <name type="scientific">Tetranychus urticae</name>
    <name type="common">Two-spotted spider mite</name>
    <dbReference type="NCBI Taxonomy" id="32264"/>
    <lineage>
        <taxon>Eukaryota</taxon>
        <taxon>Metazoa</taxon>
        <taxon>Ecdysozoa</taxon>
        <taxon>Arthropoda</taxon>
        <taxon>Chelicerata</taxon>
        <taxon>Arachnida</taxon>
        <taxon>Acari</taxon>
        <taxon>Acariformes</taxon>
        <taxon>Trombidiformes</taxon>
        <taxon>Prostigmata</taxon>
        <taxon>Eleutherengona</taxon>
        <taxon>Raphignathae</taxon>
        <taxon>Tetranychoidea</taxon>
        <taxon>Tetranychidae</taxon>
        <taxon>Tetranychus</taxon>
    </lineage>
</organism>
<reference evidence="1" key="2">
    <citation type="submission" date="2015-06" db="UniProtKB">
        <authorList>
            <consortium name="EnsemblMetazoa"/>
        </authorList>
    </citation>
    <scope>IDENTIFICATION</scope>
</reference>
<keyword evidence="2" id="KW-1185">Reference proteome</keyword>
<accession>T1KB22</accession>
<protein>
    <submittedName>
        <fullName evidence="1">Uncharacterized protein</fullName>
    </submittedName>
</protein>
<name>T1KB22_TETUR</name>